<feature type="transmembrane region" description="Helical" evidence="1">
    <location>
        <begin position="42"/>
        <end position="75"/>
    </location>
</feature>
<name>U4LLK2_PYROM</name>
<evidence type="ECO:0000256" key="1">
    <source>
        <dbReference type="SAM" id="Phobius"/>
    </source>
</evidence>
<dbReference type="Proteomes" id="UP000018144">
    <property type="component" value="Unassembled WGS sequence"/>
</dbReference>
<sequence>MNEIIACNLGTCHRTSKCFDILGRNNYPPTQRFEKDSGRVKGISFVFLFVFVVFVFFGVVVVVVVEVVFVFYCYCFCFYGKLQRERRGIQSKGLGVFPISINFLSTNLIAMAGSIVIRCFDNMWSFSIRLS</sequence>
<gene>
    <name evidence="2" type="ORF">PCON_13634</name>
</gene>
<keyword evidence="1" id="KW-1133">Transmembrane helix</keyword>
<accession>U4LLK2</accession>
<keyword evidence="3" id="KW-1185">Reference proteome</keyword>
<keyword evidence="1" id="KW-0812">Transmembrane</keyword>
<evidence type="ECO:0000313" key="3">
    <source>
        <dbReference type="Proteomes" id="UP000018144"/>
    </source>
</evidence>
<organism evidence="2 3">
    <name type="scientific">Pyronema omphalodes (strain CBS 100304)</name>
    <name type="common">Pyronema confluens</name>
    <dbReference type="NCBI Taxonomy" id="1076935"/>
    <lineage>
        <taxon>Eukaryota</taxon>
        <taxon>Fungi</taxon>
        <taxon>Dikarya</taxon>
        <taxon>Ascomycota</taxon>
        <taxon>Pezizomycotina</taxon>
        <taxon>Pezizomycetes</taxon>
        <taxon>Pezizales</taxon>
        <taxon>Pyronemataceae</taxon>
        <taxon>Pyronema</taxon>
    </lineage>
</organism>
<evidence type="ECO:0000313" key="2">
    <source>
        <dbReference type="EMBL" id="CCX32783.1"/>
    </source>
</evidence>
<keyword evidence="1" id="KW-0472">Membrane</keyword>
<proteinExistence type="predicted"/>
<dbReference type="EMBL" id="HF935907">
    <property type="protein sequence ID" value="CCX32783.1"/>
    <property type="molecule type" value="Genomic_DNA"/>
</dbReference>
<dbReference type="AlphaFoldDB" id="U4LLK2"/>
<feature type="transmembrane region" description="Helical" evidence="1">
    <location>
        <begin position="96"/>
        <end position="117"/>
    </location>
</feature>
<reference evidence="2 3" key="1">
    <citation type="journal article" date="2013" name="PLoS Genet.">
        <title>The genome and development-dependent transcriptomes of Pyronema confluens: a window into fungal evolution.</title>
        <authorList>
            <person name="Traeger S."/>
            <person name="Altegoer F."/>
            <person name="Freitag M."/>
            <person name="Gabaldon T."/>
            <person name="Kempken F."/>
            <person name="Kumar A."/>
            <person name="Marcet-Houben M."/>
            <person name="Poggeler S."/>
            <person name="Stajich J.E."/>
            <person name="Nowrousian M."/>
        </authorList>
    </citation>
    <scope>NUCLEOTIDE SEQUENCE [LARGE SCALE GENOMIC DNA]</scope>
    <source>
        <strain evidence="3">CBS 100304</strain>
        <tissue evidence="2">Vegetative mycelium</tissue>
    </source>
</reference>
<protein>
    <submittedName>
        <fullName evidence="2">Uncharacterized protein</fullName>
    </submittedName>
</protein>